<name>A0A1T4JLI7_9HYPH</name>
<dbReference type="EMBL" id="FUWJ01000001">
    <property type="protein sequence ID" value="SJZ30988.1"/>
    <property type="molecule type" value="Genomic_DNA"/>
</dbReference>
<evidence type="ECO:0000313" key="1">
    <source>
        <dbReference type="EMBL" id="SJZ30988.1"/>
    </source>
</evidence>
<reference evidence="2" key="1">
    <citation type="submission" date="2017-02" db="EMBL/GenBank/DDBJ databases">
        <authorList>
            <person name="Varghese N."/>
            <person name="Submissions S."/>
        </authorList>
    </citation>
    <scope>NUCLEOTIDE SEQUENCE [LARGE SCALE GENOMIC DNA]</scope>
    <source>
        <strain evidence="2">ATCC 27094</strain>
    </source>
</reference>
<protein>
    <recommendedName>
        <fullName evidence="3">Apea-like HEPN domain-containing protein</fullName>
    </recommendedName>
</protein>
<sequence>MRPNPSKSAPVQFSYVSDFIKRRTTGVNEFVSQLAYGPLLQTMEARSAKWVAEVEIEGCEFERAEEMASLATDLALVAVQFAVPKYYSRHMSRITARTLPPTVGSVHISEAVPRFSTHNRFPGYGLSVEVFEQFIATQSTILESVGRRVANFIDQSAKLEKLERAWSDAAYWFHEGLAEPQATIAVAKLETSIEVLFAAGNPTECKNRLCDAIWAFYGLAPNDPLPTDPTMTVAKYVINIVTARSRVLHGTFSTLAENVEAQRADVELLSFDMLRLSSLTLDKYGETSAPKDDARAFLAWLKTLRQSQTGGTTP</sequence>
<evidence type="ECO:0000313" key="2">
    <source>
        <dbReference type="Proteomes" id="UP000190092"/>
    </source>
</evidence>
<gene>
    <name evidence="1" type="ORF">SAMN02745126_00110</name>
</gene>
<dbReference type="Proteomes" id="UP000190092">
    <property type="component" value="Unassembled WGS sequence"/>
</dbReference>
<organism evidence="1 2">
    <name type="scientific">Enhydrobacter aerosaccus</name>
    <dbReference type="NCBI Taxonomy" id="225324"/>
    <lineage>
        <taxon>Bacteria</taxon>
        <taxon>Pseudomonadati</taxon>
        <taxon>Pseudomonadota</taxon>
        <taxon>Alphaproteobacteria</taxon>
        <taxon>Hyphomicrobiales</taxon>
        <taxon>Enhydrobacter</taxon>
    </lineage>
</organism>
<accession>A0A1T4JLI7</accession>
<evidence type="ECO:0008006" key="3">
    <source>
        <dbReference type="Google" id="ProtNLM"/>
    </source>
</evidence>
<dbReference type="AlphaFoldDB" id="A0A1T4JLI7"/>
<proteinExistence type="predicted"/>
<keyword evidence="2" id="KW-1185">Reference proteome</keyword>